<organism evidence="5 6">
    <name type="scientific">Methylorubrum extorquens</name>
    <name type="common">Methylobacterium dichloromethanicum</name>
    <name type="synonym">Methylobacterium extorquens</name>
    <dbReference type="NCBI Taxonomy" id="408"/>
    <lineage>
        <taxon>Bacteria</taxon>
        <taxon>Pseudomonadati</taxon>
        <taxon>Pseudomonadota</taxon>
        <taxon>Alphaproteobacteria</taxon>
        <taxon>Hyphomicrobiales</taxon>
        <taxon>Methylobacteriaceae</taxon>
        <taxon>Methylorubrum</taxon>
    </lineage>
</organism>
<evidence type="ECO:0000259" key="4">
    <source>
        <dbReference type="Pfam" id="PF13649"/>
    </source>
</evidence>
<dbReference type="Pfam" id="PF13649">
    <property type="entry name" value="Methyltransf_25"/>
    <property type="match status" value="1"/>
</dbReference>
<dbReference type="PANTHER" id="PTHR43464">
    <property type="entry name" value="METHYLTRANSFERASE"/>
    <property type="match status" value="1"/>
</dbReference>
<dbReference type="CDD" id="cd02440">
    <property type="entry name" value="AdoMet_MTases"/>
    <property type="match status" value="1"/>
</dbReference>
<keyword evidence="3" id="KW-0949">S-adenosyl-L-methionine</keyword>
<dbReference type="GO" id="GO:0008168">
    <property type="term" value="F:methyltransferase activity"/>
    <property type="evidence" value="ECO:0007669"/>
    <property type="project" value="UniProtKB-KW"/>
</dbReference>
<dbReference type="GO" id="GO:0032259">
    <property type="term" value="P:methylation"/>
    <property type="evidence" value="ECO:0007669"/>
    <property type="project" value="UniProtKB-KW"/>
</dbReference>
<evidence type="ECO:0000256" key="3">
    <source>
        <dbReference type="ARBA" id="ARBA00022691"/>
    </source>
</evidence>
<dbReference type="SUPFAM" id="SSF53335">
    <property type="entry name" value="S-adenosyl-L-methionine-dependent methyltransferases"/>
    <property type="match status" value="1"/>
</dbReference>
<dbReference type="AlphaFoldDB" id="A0A2N9AWS2"/>
<evidence type="ECO:0000256" key="1">
    <source>
        <dbReference type="ARBA" id="ARBA00022603"/>
    </source>
</evidence>
<dbReference type="EMBL" id="LT962688">
    <property type="protein sequence ID" value="SOR31730.1"/>
    <property type="molecule type" value="Genomic_DNA"/>
</dbReference>
<evidence type="ECO:0000313" key="5">
    <source>
        <dbReference type="EMBL" id="SOR31730.1"/>
    </source>
</evidence>
<dbReference type="InterPro" id="IPR041698">
    <property type="entry name" value="Methyltransf_25"/>
</dbReference>
<dbReference type="InterPro" id="IPR029063">
    <property type="entry name" value="SAM-dependent_MTases_sf"/>
</dbReference>
<evidence type="ECO:0000313" key="6">
    <source>
        <dbReference type="Proteomes" id="UP000233769"/>
    </source>
</evidence>
<dbReference type="PANTHER" id="PTHR43464:SF19">
    <property type="entry name" value="UBIQUINONE BIOSYNTHESIS O-METHYLTRANSFERASE, MITOCHONDRIAL"/>
    <property type="match status" value="1"/>
</dbReference>
<keyword evidence="1 5" id="KW-0489">Methyltransferase</keyword>
<keyword evidence="2 5" id="KW-0808">Transferase</keyword>
<dbReference type="Gene3D" id="3.40.50.150">
    <property type="entry name" value="Vaccinia Virus protein VP39"/>
    <property type="match status" value="1"/>
</dbReference>
<evidence type="ECO:0000256" key="2">
    <source>
        <dbReference type="ARBA" id="ARBA00022679"/>
    </source>
</evidence>
<gene>
    <name evidence="5" type="ORF">TK0001_5145</name>
</gene>
<dbReference type="Proteomes" id="UP000233769">
    <property type="component" value="Chromosome tk0001"/>
</dbReference>
<sequence length="282" mass="30420">MTSTLNQDQSDYWNGEVGQRWALYHEALDTAFAPFTEALFARAALATGARVLDIGCGAGDTALRAARQVGSGGHVTAADLSEPLLAVGRERAAREAPGAAPIEWLRADAQDHAFGTRFDHALSRFGVMFFEDSTAAFANIRRSLVADGRLTFLCWRNMAENAWVTLARDAVLPILPEVEAPQPGAPGPFRFAAPETLLPILEAAGFQAIECEPVDRMMRVGDTPEAAADFVATRGPIARLLREREPDVKDAALKIITALFRDRFGSGPVELGAACWLVTART</sequence>
<reference evidence="6" key="1">
    <citation type="submission" date="2017-10" db="EMBL/GenBank/DDBJ databases">
        <authorList>
            <person name="Regsiter A."/>
            <person name="William W."/>
        </authorList>
    </citation>
    <scope>NUCLEOTIDE SEQUENCE [LARGE SCALE GENOMIC DNA]</scope>
</reference>
<proteinExistence type="predicted"/>
<feature type="domain" description="Methyltransferase" evidence="4">
    <location>
        <begin position="51"/>
        <end position="148"/>
    </location>
</feature>
<name>A0A2N9AWS2_METEX</name>
<accession>A0A2N9AWS2</accession>
<protein>
    <submittedName>
        <fullName evidence="5">Methyltransferase</fullName>
    </submittedName>
</protein>